<dbReference type="PROSITE" id="PS50056">
    <property type="entry name" value="TYR_PHOSPHATASE_2"/>
    <property type="match status" value="1"/>
</dbReference>
<dbReference type="CDD" id="cd14498">
    <property type="entry name" value="DSP"/>
    <property type="match status" value="1"/>
</dbReference>
<evidence type="ECO:0000313" key="6">
    <source>
        <dbReference type="EMBL" id="KAJ8478825.1"/>
    </source>
</evidence>
<dbReference type="InterPro" id="IPR029006">
    <property type="entry name" value="ADF-H/Gelsolin-like_dom_sf"/>
</dbReference>
<reference evidence="6 7" key="1">
    <citation type="submission" date="2022-12" db="EMBL/GenBank/DDBJ databases">
        <title>Chromosome-scale assembly of the Ensete ventricosum genome.</title>
        <authorList>
            <person name="Dussert Y."/>
            <person name="Stocks J."/>
            <person name="Wendawek A."/>
            <person name="Woldeyes F."/>
            <person name="Nichols R.A."/>
            <person name="Borrell J.S."/>
        </authorList>
    </citation>
    <scope>NUCLEOTIDE SEQUENCE [LARGE SCALE GENOMIC DNA]</scope>
    <source>
        <strain evidence="7">cv. Maze</strain>
        <tissue evidence="6">Seeds</tissue>
    </source>
</reference>
<dbReference type="SUPFAM" id="SSF52799">
    <property type="entry name" value="(Phosphotyrosine protein) phosphatases II"/>
    <property type="match status" value="1"/>
</dbReference>
<proteinExistence type="predicted"/>
<dbReference type="Pfam" id="PF00782">
    <property type="entry name" value="DSPc"/>
    <property type="match status" value="1"/>
</dbReference>
<keyword evidence="7" id="KW-1185">Reference proteome</keyword>
<keyword evidence="2" id="KW-0904">Protein phosphatase</keyword>
<accession>A0AAV8QSR9</accession>
<dbReference type="InterPro" id="IPR000340">
    <property type="entry name" value="Dual-sp_phosphatase_cat-dom"/>
</dbReference>
<evidence type="ECO:0008006" key="8">
    <source>
        <dbReference type="Google" id="ProtNLM"/>
    </source>
</evidence>
<organism evidence="6 7">
    <name type="scientific">Ensete ventricosum</name>
    <name type="common">Abyssinian banana</name>
    <name type="synonym">Musa ensete</name>
    <dbReference type="NCBI Taxonomy" id="4639"/>
    <lineage>
        <taxon>Eukaryota</taxon>
        <taxon>Viridiplantae</taxon>
        <taxon>Streptophyta</taxon>
        <taxon>Embryophyta</taxon>
        <taxon>Tracheophyta</taxon>
        <taxon>Spermatophyta</taxon>
        <taxon>Magnoliopsida</taxon>
        <taxon>Liliopsida</taxon>
        <taxon>Zingiberales</taxon>
        <taxon>Musaceae</taxon>
        <taxon>Ensete</taxon>
    </lineage>
</organism>
<protein>
    <recommendedName>
        <fullName evidence="8">Protein-tyrosine-phosphatase</fullName>
    </recommendedName>
</protein>
<dbReference type="SUPFAM" id="SSF55753">
    <property type="entry name" value="Actin depolymerizing proteins"/>
    <property type="match status" value="1"/>
</dbReference>
<dbReference type="InterPro" id="IPR029021">
    <property type="entry name" value="Prot-tyrosine_phosphatase-like"/>
</dbReference>
<name>A0AAV8QSR9_ENSVE</name>
<feature type="region of interest" description="Disordered" evidence="3">
    <location>
        <begin position="1"/>
        <end position="71"/>
    </location>
</feature>
<dbReference type="Gene3D" id="3.40.20.10">
    <property type="entry name" value="Severin"/>
    <property type="match status" value="1"/>
</dbReference>
<dbReference type="SMART" id="SM00195">
    <property type="entry name" value="DSPc"/>
    <property type="match status" value="1"/>
</dbReference>
<dbReference type="InterPro" id="IPR057528">
    <property type="entry name" value="MPK1_C"/>
</dbReference>
<feature type="domain" description="Tyrosine specific protein phosphatases" evidence="5">
    <location>
        <begin position="199"/>
        <end position="260"/>
    </location>
</feature>
<keyword evidence="1" id="KW-0378">Hydrolase</keyword>
<evidence type="ECO:0000259" key="5">
    <source>
        <dbReference type="PROSITE" id="PS50056"/>
    </source>
</evidence>
<evidence type="ECO:0000259" key="4">
    <source>
        <dbReference type="PROSITE" id="PS50054"/>
    </source>
</evidence>
<gene>
    <name evidence="6" type="ORF">OPV22_022552</name>
</gene>
<dbReference type="Gene3D" id="3.90.190.10">
    <property type="entry name" value="Protein tyrosine phosphatase superfamily"/>
    <property type="match status" value="1"/>
</dbReference>
<dbReference type="AlphaFoldDB" id="A0AAV8QSR9"/>
<dbReference type="InterPro" id="IPR000387">
    <property type="entry name" value="Tyr_Pase_dom"/>
</dbReference>
<evidence type="ECO:0000256" key="1">
    <source>
        <dbReference type="ARBA" id="ARBA00022801"/>
    </source>
</evidence>
<evidence type="ECO:0000256" key="3">
    <source>
        <dbReference type="SAM" id="MobiDB-lite"/>
    </source>
</evidence>
<dbReference type="InterPro" id="IPR016130">
    <property type="entry name" value="Tyr_Pase_AS"/>
</dbReference>
<evidence type="ECO:0000313" key="7">
    <source>
        <dbReference type="Proteomes" id="UP001222027"/>
    </source>
</evidence>
<dbReference type="PROSITE" id="PS00383">
    <property type="entry name" value="TYR_PHOSPHATASE_1"/>
    <property type="match status" value="1"/>
</dbReference>
<comment type="caution">
    <text evidence="6">The sequence shown here is derived from an EMBL/GenBank/DDBJ whole genome shotgun (WGS) entry which is preliminary data.</text>
</comment>
<dbReference type="InterPro" id="IPR020422">
    <property type="entry name" value="TYR_PHOSPHATASE_DUAL_dom"/>
</dbReference>
<feature type="compositionally biased region" description="Low complexity" evidence="3">
    <location>
        <begin position="16"/>
        <end position="31"/>
    </location>
</feature>
<evidence type="ECO:0000256" key="2">
    <source>
        <dbReference type="ARBA" id="ARBA00022912"/>
    </source>
</evidence>
<dbReference type="PANTHER" id="PTHR46381:SF4">
    <property type="entry name" value="PROTEIN-TYROSINE-PHOSPHATASE MKP1"/>
    <property type="match status" value="1"/>
</dbReference>
<dbReference type="EMBL" id="JAQQAF010000006">
    <property type="protein sequence ID" value="KAJ8478825.1"/>
    <property type="molecule type" value="Genomic_DNA"/>
</dbReference>
<feature type="domain" description="Tyrosine-protein phosphatase" evidence="4">
    <location>
        <begin position="140"/>
        <end position="282"/>
    </location>
</feature>
<dbReference type="PANTHER" id="PTHR46381">
    <property type="entry name" value="MKPA PROTEIN"/>
    <property type="match status" value="1"/>
</dbReference>
<dbReference type="PROSITE" id="PS50054">
    <property type="entry name" value="TYR_PHOSPHATASE_DUAL"/>
    <property type="match status" value="1"/>
</dbReference>
<sequence length="801" mass="88434">MGGEQDSAGVPLPSGRRTFWRSASWSASRTSALDHSRDCASEEENASNGQLQHRPGPLLTPRSQSQKARSCLPPLQPLAIARRSLDEWPKAGSDDIGEWPQASTPGAKADVCKLGDGLKLDLSSLRSQGKRDQIAFFDKECSKVANHIYLGGDYVARNREILRQHGITHVLNCVGFVCPEYFKSDLVYKTLWLQDSPTEDITSILYDVFDYFEDVRQQDGRVFVHCCQGVSRSTSLVIAYLMWREGQSFDDAFQFVKAARGIANPNMGFACQLLQCQKRVHAIPPSPKSLRGMYRMAPHSPYDPLHLVPKMLNDPSPSALDSRGAFIIHVLSSIYVWIGNNCESVMEKDAKAAAFQVVRYEQVQGPIVLIEEGKEPLDFWENFLSALSLYDGTKIEKEQIEAARFVVGKRRVEDYDVDFELFYKALSGGIVPPFASSGHECETHLPARESSWSVLRQKFVSVTTGRFFSDAASVRDIDTCSGRMQVFNAETSNSLSYPSPSSLSSSDLSTCSKSSLESPSVSLSTWSSPLMLPPASHNICNPLLQSTGLSQKISDTVESLKSPVRTIRSPSKGLAKSIAERRGGFSSLKMPTLSKDASLMSWSLNASSACQITHEVLDKLNIDENQNHNVLGCTNSAGLESGVKCLAEIAISSSESYKNVKRIFVRKDDQLFHGSSGLVDGRLEKPNPELPRVYRWPSMEKLATISTEDLDSRAVLLFLIHSANRSGEAGGYVLYLWIGSEFEQADGKTQPKGSIDKQIVSIDWQKIGCDFLDSVGLPKDLPVKVVKEEETAKLLELLNSS</sequence>
<dbReference type="GO" id="GO:0004721">
    <property type="term" value="F:phosphoprotein phosphatase activity"/>
    <property type="evidence" value="ECO:0007669"/>
    <property type="project" value="UniProtKB-KW"/>
</dbReference>
<dbReference type="Pfam" id="PF25466">
    <property type="entry name" value="MPK1_gelsolin_C"/>
    <property type="match status" value="1"/>
</dbReference>
<dbReference type="Proteomes" id="UP001222027">
    <property type="component" value="Unassembled WGS sequence"/>
</dbReference>